<comment type="caution">
    <text evidence="1">The sequence shown here is derived from an EMBL/GenBank/DDBJ whole genome shotgun (WGS) entry which is preliminary data.</text>
</comment>
<gene>
    <name evidence="1" type="ORF">M9Y10_005185</name>
</gene>
<dbReference type="InterPro" id="IPR038765">
    <property type="entry name" value="Papain-like_cys_pep_sf"/>
</dbReference>
<dbReference type="Gene3D" id="3.90.70.10">
    <property type="entry name" value="Cysteine proteinases"/>
    <property type="match status" value="1"/>
</dbReference>
<dbReference type="Proteomes" id="UP001470230">
    <property type="component" value="Unassembled WGS sequence"/>
</dbReference>
<dbReference type="SUPFAM" id="SSF54001">
    <property type="entry name" value="Cysteine proteinases"/>
    <property type="match status" value="1"/>
</dbReference>
<reference evidence="1 2" key="1">
    <citation type="submission" date="2024-04" db="EMBL/GenBank/DDBJ databases">
        <title>Tritrichomonas musculus Genome.</title>
        <authorList>
            <person name="Alves-Ferreira E."/>
            <person name="Grigg M."/>
            <person name="Lorenzi H."/>
            <person name="Galac M."/>
        </authorList>
    </citation>
    <scope>NUCLEOTIDE SEQUENCE [LARGE SCALE GENOMIC DNA]</scope>
    <source>
        <strain evidence="1 2">EAF2021</strain>
    </source>
</reference>
<accession>A0ABR2JKI4</accession>
<proteinExistence type="predicted"/>
<evidence type="ECO:0008006" key="3">
    <source>
        <dbReference type="Google" id="ProtNLM"/>
    </source>
</evidence>
<evidence type="ECO:0000313" key="2">
    <source>
        <dbReference type="Proteomes" id="UP001470230"/>
    </source>
</evidence>
<name>A0ABR2JKI4_9EUKA</name>
<keyword evidence="2" id="KW-1185">Reference proteome</keyword>
<sequence length="309" mass="35679">MSSVLPVYSPGFQILSQKYHWEMPKERACHLFFQVNHPDIINEFSEVLTDLINDENFFTNAFSSIYMNVIRDDQLMNQQSFHQNGEPICFAYACSFLEKHCKKYNLHTKRLENEEKASLAIALGRVCTASFWLPNKAWDKFSAFFKKNPKGVLKKSDLLEPDGSYGDRYEKGGGGHAVVLIDANISALEFLNSWGPQWGNNGRFRIENADVLTAFDDSPMTFYDVYWTLNDLTQNEKTNYERSIRATSEAIRRNDPDSSKYCALYFKCPHCHQLILDEKLSTSSKVCICTHCHLEFNPRDSILRRGLFD</sequence>
<dbReference type="EMBL" id="JAPFFF010000011">
    <property type="protein sequence ID" value="KAK8878412.1"/>
    <property type="molecule type" value="Genomic_DNA"/>
</dbReference>
<protein>
    <recommendedName>
        <fullName evidence="3">Peptidase C1A papain C-terminal domain-containing protein</fullName>
    </recommendedName>
</protein>
<organism evidence="1 2">
    <name type="scientific">Tritrichomonas musculus</name>
    <dbReference type="NCBI Taxonomy" id="1915356"/>
    <lineage>
        <taxon>Eukaryota</taxon>
        <taxon>Metamonada</taxon>
        <taxon>Parabasalia</taxon>
        <taxon>Tritrichomonadida</taxon>
        <taxon>Tritrichomonadidae</taxon>
        <taxon>Tritrichomonas</taxon>
    </lineage>
</organism>
<evidence type="ECO:0000313" key="1">
    <source>
        <dbReference type="EMBL" id="KAK8878412.1"/>
    </source>
</evidence>